<evidence type="ECO:0000313" key="2">
    <source>
        <dbReference type="EMBL" id="JAG00229.1"/>
    </source>
</evidence>
<gene>
    <name evidence="2" type="ORF">CM83_66307</name>
</gene>
<feature type="region of interest" description="Disordered" evidence="1">
    <location>
        <begin position="1"/>
        <end position="39"/>
    </location>
</feature>
<proteinExistence type="predicted"/>
<sequence>SDGQQFHDLRSGSVIVTDSFSNKLPNETDQTNPSRIPEPVLSVSMSKLPLIDDSLARTGGNIEKASDSTANSDGQQFHEIRSGSFIVTDSISKKLPKGTDQMNPSRTPEPAPSASISKLPLLDESLAET</sequence>
<feature type="compositionally biased region" description="Polar residues" evidence="1">
    <location>
        <begin position="14"/>
        <end position="34"/>
    </location>
</feature>
<reference evidence="2" key="1">
    <citation type="journal article" date="2014" name="PLoS ONE">
        <title>Transcriptome-Based Identification of ABC Transporters in the Western Tarnished Plant Bug Lygus hesperus.</title>
        <authorList>
            <person name="Hull J.J."/>
            <person name="Chaney K."/>
            <person name="Geib S.M."/>
            <person name="Fabrick J.A."/>
            <person name="Brent C.S."/>
            <person name="Walsh D."/>
            <person name="Lavine L.C."/>
        </authorList>
    </citation>
    <scope>NUCLEOTIDE SEQUENCE</scope>
</reference>
<evidence type="ECO:0000256" key="1">
    <source>
        <dbReference type="SAM" id="MobiDB-lite"/>
    </source>
</evidence>
<name>A0A0A9VX59_LYGHE</name>
<accession>A0A0A9VX59</accession>
<dbReference type="AlphaFoldDB" id="A0A0A9VX59"/>
<organism evidence="2">
    <name type="scientific">Lygus hesperus</name>
    <name type="common">Western plant bug</name>
    <dbReference type="NCBI Taxonomy" id="30085"/>
    <lineage>
        <taxon>Eukaryota</taxon>
        <taxon>Metazoa</taxon>
        <taxon>Ecdysozoa</taxon>
        <taxon>Arthropoda</taxon>
        <taxon>Hexapoda</taxon>
        <taxon>Insecta</taxon>
        <taxon>Pterygota</taxon>
        <taxon>Neoptera</taxon>
        <taxon>Paraneoptera</taxon>
        <taxon>Hemiptera</taxon>
        <taxon>Heteroptera</taxon>
        <taxon>Panheteroptera</taxon>
        <taxon>Cimicomorpha</taxon>
        <taxon>Miridae</taxon>
        <taxon>Mirini</taxon>
        <taxon>Lygus</taxon>
    </lineage>
</organism>
<protein>
    <submittedName>
        <fullName evidence="2">Uncharacterized protein</fullName>
    </submittedName>
</protein>
<feature type="non-terminal residue" evidence="2">
    <location>
        <position position="1"/>
    </location>
</feature>
<feature type="non-terminal residue" evidence="2">
    <location>
        <position position="129"/>
    </location>
</feature>
<reference evidence="2" key="2">
    <citation type="submission" date="2014-07" db="EMBL/GenBank/DDBJ databases">
        <authorList>
            <person name="Hull J."/>
        </authorList>
    </citation>
    <scope>NUCLEOTIDE SEQUENCE</scope>
</reference>
<feature type="compositionally biased region" description="Basic and acidic residues" evidence="1">
    <location>
        <begin position="1"/>
        <end position="10"/>
    </location>
</feature>
<feature type="region of interest" description="Disordered" evidence="1">
    <location>
        <begin position="60"/>
        <end position="129"/>
    </location>
</feature>
<dbReference type="EMBL" id="GBHO01043375">
    <property type="protein sequence ID" value="JAG00229.1"/>
    <property type="molecule type" value="Transcribed_RNA"/>
</dbReference>